<proteinExistence type="predicted"/>
<sequence length="505" mass="55691">MQTQISVKAGLLALSSAVLFSCQKAENADNSNAVENINGFVRSLPSVEQIAPFSERLVTPSSSRPAGAMFARRLAVSGEGEQYEQAKQFEEQLLFSDDQEIFYPGALVKARTVIDGSYLPIAAPRKPITLSVSLQGKEGTNPSVTIDNPKLSTVRTAISGLLEKEFQLPPANISYTFEEVHDEQHLKIALGGSYNGTAAKVSASAGFNYDKEKTRFLVKIQQVFYTVDLDIPSKASDFFSEDFDYQTAFGDVKPVYISSIKMGRVLLLGIETTLTKKEAQAKINASILGGKFDANAETAYNDLNKTSKITGRVLGGNAQLGGEAITDIEQIKKFVKEGANYNKENPGIPIAYKLRELGTNETFRTVIYSKYFKKFDTGRISFNLIVKNNLQTIAGESTHTGRGFLKRLNKKKDSSENEFFFDGGGSTTISVSAYERGEQLSIEFNRNDGQEKIIFDLPSSESLLKTLEPLQDGQHLFDIDNTPLVLKDKEEKYILKIGLHNPKSE</sequence>
<dbReference type="InterPro" id="IPR036363">
    <property type="entry name" value="Thiol_cytolysin_ab_sf"/>
</dbReference>
<organism evidence="1 2">
    <name type="scientific">Capnocytophaga felis</name>
    <dbReference type="NCBI Taxonomy" id="2267611"/>
    <lineage>
        <taxon>Bacteria</taxon>
        <taxon>Pseudomonadati</taxon>
        <taxon>Bacteroidota</taxon>
        <taxon>Flavobacteriia</taxon>
        <taxon>Flavobacteriales</taxon>
        <taxon>Flavobacteriaceae</taxon>
        <taxon>Capnocytophaga</taxon>
    </lineage>
</organism>
<reference evidence="2" key="1">
    <citation type="journal article" date="2020" name="Int. J. Syst. Evol. Microbiol.">
        <title>Capnocytophaga felis sp. nov. isolated from the feline oral cavity.</title>
        <authorList>
            <person name="Suzuki M."/>
            <person name="Umeda K."/>
            <person name="Kimura M."/>
            <person name="Imaoka K."/>
            <person name="Morikawa S."/>
            <person name="Maeda K."/>
        </authorList>
    </citation>
    <scope>NUCLEOTIDE SEQUENCE [LARGE SCALE GENOMIC DNA]</scope>
    <source>
        <strain evidence="2">KC07070</strain>
    </source>
</reference>
<accession>A0A5M4B970</accession>
<dbReference type="AlphaFoldDB" id="A0A5M4B970"/>
<evidence type="ECO:0000313" key="1">
    <source>
        <dbReference type="EMBL" id="GET46159.1"/>
    </source>
</evidence>
<gene>
    <name evidence="1" type="ORF">RCZ01_14610</name>
</gene>
<evidence type="ECO:0008006" key="3">
    <source>
        <dbReference type="Google" id="ProtNLM"/>
    </source>
</evidence>
<dbReference type="Pfam" id="PF01289">
    <property type="entry name" value="Thiol_cytolysin"/>
    <property type="match status" value="1"/>
</dbReference>
<dbReference type="OrthoDB" id="662759at2"/>
<keyword evidence="2" id="KW-1185">Reference proteome</keyword>
<dbReference type="Gene3D" id="3.90.840.10">
    <property type="entry name" value="Thiol-activated cytolysin superfamily/Thiol-activated cytolysin, alpha-beta domain"/>
    <property type="match status" value="1"/>
</dbReference>
<dbReference type="InterPro" id="IPR036359">
    <property type="entry name" value="Thiol_cytolysin_sf"/>
</dbReference>
<comment type="caution">
    <text evidence="1">The sequence shown here is derived from an EMBL/GenBank/DDBJ whole genome shotgun (WGS) entry which is preliminary data.</text>
</comment>
<dbReference type="Proteomes" id="UP000398217">
    <property type="component" value="Unassembled WGS sequence"/>
</dbReference>
<protein>
    <recommendedName>
        <fullName evidence="3">Thiol-activated cytolysin</fullName>
    </recommendedName>
</protein>
<dbReference type="Gene3D" id="3.30.1040.20">
    <property type="match status" value="1"/>
</dbReference>
<dbReference type="SUPFAM" id="SSF56978">
    <property type="entry name" value="Perfringolysin"/>
    <property type="match status" value="1"/>
</dbReference>
<dbReference type="RefSeq" id="WP_155284792.1">
    <property type="nucleotide sequence ID" value="NZ_BLBC01000008.1"/>
</dbReference>
<dbReference type="Gene3D" id="3.40.30.40">
    <property type="entry name" value="Perfringolysin"/>
    <property type="match status" value="1"/>
</dbReference>
<name>A0A5M4B970_9FLAO</name>
<dbReference type="PRINTS" id="PR01400">
    <property type="entry name" value="TACYTOLYSIN"/>
</dbReference>
<dbReference type="GO" id="GO:0015485">
    <property type="term" value="F:cholesterol binding"/>
    <property type="evidence" value="ECO:0007669"/>
    <property type="project" value="InterPro"/>
</dbReference>
<evidence type="ECO:0000313" key="2">
    <source>
        <dbReference type="Proteomes" id="UP000398217"/>
    </source>
</evidence>
<dbReference type="InterPro" id="IPR001869">
    <property type="entry name" value="Thiol_cytolysin"/>
</dbReference>
<dbReference type="EMBL" id="BLBC01000008">
    <property type="protein sequence ID" value="GET46159.1"/>
    <property type="molecule type" value="Genomic_DNA"/>
</dbReference>